<dbReference type="PROSITE" id="PS50005">
    <property type="entry name" value="TPR"/>
    <property type="match status" value="1"/>
</dbReference>
<evidence type="ECO:0000256" key="3">
    <source>
        <dbReference type="PROSITE-ProRule" id="PRU00339"/>
    </source>
</evidence>
<name>A0ABP8M8H8_9BACT</name>
<reference evidence="7" key="1">
    <citation type="journal article" date="2019" name="Int. J. Syst. Evol. Microbiol.">
        <title>The Global Catalogue of Microorganisms (GCM) 10K type strain sequencing project: providing services to taxonomists for standard genome sequencing and annotation.</title>
        <authorList>
            <consortium name="The Broad Institute Genomics Platform"/>
            <consortium name="The Broad Institute Genome Sequencing Center for Infectious Disease"/>
            <person name="Wu L."/>
            <person name="Ma J."/>
        </authorList>
    </citation>
    <scope>NUCLEOTIDE SEQUENCE [LARGE SCALE GENOMIC DNA]</scope>
    <source>
        <strain evidence="7">JCM 17759</strain>
    </source>
</reference>
<sequence>MIAVGVAYLLPSPYGIYAFVAGAIVLALMLYFNPKYRFFRLASSVAISWLAIRSVPNVVLGSFSAWFPAVASIEGDVPWSFDVAAAIVTLGLAAFDKDIRSGVSRNGPVLIRLFTSQSSSAIGHHSQSVIVGDVTGDGNSVTIVNRASDAGFNAKIDQCAGYLKERKPDVAIVLLNQIRRDTWDQLTAREKYRVEANLGHAHNQKDELETAAKHFLEARRYQPNESDAAGLEAIAYHLLGESKRALELANEVLADNPRCLEALVVKIASASEQVPTKKLEEVVPPDLLHDQQVLFALCCAASIRRELENAVEYSRKLLAKAPDDLQFKMSLGSALANLAIDGHVGRREITTVECESLAKETIELLSNVLASEGQTRLTRAHAFYHRGLAQEVLNKPDRAEADLRAGVQERPEDGELNYQLCVFLIRHNKYEQAIEHFDESNCDSSRIDPGLLLSRLLFSRNTPTDRDRAEELLIGILDAVPAPDERLTFEAVELLARELAEAQYEPRARDILQQYASRLEQAAQQSIAAEIDLVTGEVESAKANAKDAFDALTSTTPPVVKYFLGKTLADVGLDDEASLVLRDVVETASIDAAAELLLKTAWNSRDYEFLLSFTAKLRDLGRSTAQSMELEILALEAVREFDDAIARINEFLASPIDDGFAKYLRLKRSWIGNWLEDESLVTYDLAILPGLEDCGDSKSLSLSAVCGVAHLLVEGPNPNDGFRLAYQLVRQHFNNSLAHQCLIGAYQFGTKTKFPVRSTVDENCAVAISNGATKEIHWRVIESDVPIGPLQEISRESFLAQQMIGKCVGDVIRLREDDLQEETGTIEAILDKVEYRARDSINNWTSRFGNDGFLRSFSFKKPNGELDIDAFFEVQRKLHEPNENSLRIYQKDVPSVSWFARVTGRSLVEAIGFLAASSDCRIQCCSGDVAEKQKADQFIESDRAIVLAPSTLATLYLLSAHRKISRLPAGCIVSASALDTVRSLRRDPNSRFRSKRFAGIRFGKPWAEERTEEQIANGLEELSAFIAWLRENAVVCGGRGILSINRQARERLREFFGTAAVESVGTAIEQDAILCIDDPSVTLLEVDHTPVDRIWTSMLLKKLNRASLLDDDTYRDFLLQLIGCDYRFIPLDQAMVNRAGERAKWDSSDAIFKAVIEWLNRSGVVQAAPAAAFIIQRTWEETQLANLRADVLSSVVRSLAKRRDGIASLRQLDSQIRRAFRLRPDALQQIRSAIRRAEELELASSPIILPGDPDYSIPNFRFK</sequence>
<keyword evidence="4" id="KW-0812">Transmembrane</keyword>
<evidence type="ECO:0000259" key="5">
    <source>
        <dbReference type="Pfam" id="PF20698"/>
    </source>
</evidence>
<dbReference type="SUPFAM" id="SSF48452">
    <property type="entry name" value="TPR-like"/>
    <property type="match status" value="2"/>
</dbReference>
<feature type="domain" description="PIN" evidence="5">
    <location>
        <begin position="949"/>
        <end position="1081"/>
    </location>
</feature>
<dbReference type="Gene3D" id="1.25.40.10">
    <property type="entry name" value="Tetratricopeptide repeat domain"/>
    <property type="match status" value="2"/>
</dbReference>
<dbReference type="Pfam" id="PF20698">
    <property type="entry name" value="PIN-TPR-GreABC"/>
    <property type="match status" value="1"/>
</dbReference>
<dbReference type="RefSeq" id="WP_345319788.1">
    <property type="nucleotide sequence ID" value="NZ_BAABGA010000010.1"/>
</dbReference>
<dbReference type="Proteomes" id="UP001500840">
    <property type="component" value="Unassembled WGS sequence"/>
</dbReference>
<evidence type="ECO:0000313" key="7">
    <source>
        <dbReference type="Proteomes" id="UP001500840"/>
    </source>
</evidence>
<evidence type="ECO:0000256" key="2">
    <source>
        <dbReference type="ARBA" id="ARBA00022803"/>
    </source>
</evidence>
<dbReference type="InterPro" id="IPR011990">
    <property type="entry name" value="TPR-like_helical_dom_sf"/>
</dbReference>
<dbReference type="PANTHER" id="PTHR44858:SF1">
    <property type="entry name" value="UDP-N-ACETYLGLUCOSAMINE--PEPTIDE N-ACETYLGLUCOSAMINYLTRANSFERASE SPINDLY-RELATED"/>
    <property type="match status" value="1"/>
</dbReference>
<feature type="transmembrane region" description="Helical" evidence="4">
    <location>
        <begin position="14"/>
        <end position="33"/>
    </location>
</feature>
<keyword evidence="2 3" id="KW-0802">TPR repeat</keyword>
<evidence type="ECO:0000256" key="1">
    <source>
        <dbReference type="ARBA" id="ARBA00022737"/>
    </source>
</evidence>
<protein>
    <recommendedName>
        <fullName evidence="5">PIN domain-containing protein</fullName>
    </recommendedName>
</protein>
<accession>A0ABP8M8H8</accession>
<dbReference type="InterPro" id="IPR019734">
    <property type="entry name" value="TPR_rpt"/>
</dbReference>
<organism evidence="6 7">
    <name type="scientific">Novipirellula rosea</name>
    <dbReference type="NCBI Taxonomy" id="1031540"/>
    <lineage>
        <taxon>Bacteria</taxon>
        <taxon>Pseudomonadati</taxon>
        <taxon>Planctomycetota</taxon>
        <taxon>Planctomycetia</taxon>
        <taxon>Pirellulales</taxon>
        <taxon>Pirellulaceae</taxon>
        <taxon>Novipirellula</taxon>
    </lineage>
</organism>
<feature type="repeat" description="TPR" evidence="3">
    <location>
        <begin position="192"/>
        <end position="225"/>
    </location>
</feature>
<keyword evidence="1" id="KW-0677">Repeat</keyword>
<dbReference type="EMBL" id="BAABGA010000010">
    <property type="protein sequence ID" value="GAA4446390.1"/>
    <property type="molecule type" value="Genomic_DNA"/>
</dbReference>
<keyword evidence="7" id="KW-1185">Reference proteome</keyword>
<dbReference type="InterPro" id="IPR048987">
    <property type="entry name" value="PIN-TPR-GreABC"/>
</dbReference>
<evidence type="ECO:0000256" key="4">
    <source>
        <dbReference type="SAM" id="Phobius"/>
    </source>
</evidence>
<keyword evidence="4" id="KW-0472">Membrane</keyword>
<keyword evidence="4" id="KW-1133">Transmembrane helix</keyword>
<dbReference type="SMART" id="SM00028">
    <property type="entry name" value="TPR"/>
    <property type="match status" value="3"/>
</dbReference>
<comment type="caution">
    <text evidence="6">The sequence shown here is derived from an EMBL/GenBank/DDBJ whole genome shotgun (WGS) entry which is preliminary data.</text>
</comment>
<dbReference type="InterPro" id="IPR050498">
    <property type="entry name" value="Ycf3"/>
</dbReference>
<proteinExistence type="predicted"/>
<feature type="transmembrane region" description="Helical" evidence="4">
    <location>
        <begin position="45"/>
        <end position="67"/>
    </location>
</feature>
<gene>
    <name evidence="6" type="ORF">GCM10023156_07270</name>
</gene>
<dbReference type="PANTHER" id="PTHR44858">
    <property type="entry name" value="TETRATRICOPEPTIDE REPEAT PROTEIN 6"/>
    <property type="match status" value="1"/>
</dbReference>
<evidence type="ECO:0000313" key="6">
    <source>
        <dbReference type="EMBL" id="GAA4446390.1"/>
    </source>
</evidence>